<proteinExistence type="predicted"/>
<dbReference type="PANTHER" id="PTHR34693">
    <property type="entry name" value="PROTEIN PAR32"/>
    <property type="match status" value="1"/>
</dbReference>
<feature type="region of interest" description="Disordered" evidence="1">
    <location>
        <begin position="40"/>
        <end position="61"/>
    </location>
</feature>
<dbReference type="Pfam" id="PF12223">
    <property type="entry name" value="DUF3602"/>
    <property type="match status" value="1"/>
</dbReference>
<evidence type="ECO:0000313" key="3">
    <source>
        <dbReference type="Proteomes" id="UP000001640"/>
    </source>
</evidence>
<dbReference type="HOGENOM" id="CLU_082191_0_1_1"/>
<dbReference type="KEGG" id="ncs:NCAS_0A14200"/>
<dbReference type="GeneID" id="96901454"/>
<feature type="region of interest" description="Disordered" evidence="1">
    <location>
        <begin position="1"/>
        <end position="27"/>
    </location>
</feature>
<evidence type="ECO:0000256" key="1">
    <source>
        <dbReference type="SAM" id="MobiDB-lite"/>
    </source>
</evidence>
<dbReference type="RefSeq" id="XP_003674357.1">
    <property type="nucleotide sequence ID" value="XM_003674309.1"/>
</dbReference>
<dbReference type="PANTHER" id="PTHR34693:SF1">
    <property type="entry name" value="PROTEIN PAR32"/>
    <property type="match status" value="1"/>
</dbReference>
<organism evidence="2 3">
    <name type="scientific">Naumovozyma castellii</name>
    <name type="common">Yeast</name>
    <name type="synonym">Saccharomyces castellii</name>
    <dbReference type="NCBI Taxonomy" id="27288"/>
    <lineage>
        <taxon>Eukaryota</taxon>
        <taxon>Fungi</taxon>
        <taxon>Dikarya</taxon>
        <taxon>Ascomycota</taxon>
        <taxon>Saccharomycotina</taxon>
        <taxon>Saccharomycetes</taxon>
        <taxon>Saccharomycetales</taxon>
        <taxon>Saccharomycetaceae</taxon>
        <taxon>Naumovozyma</taxon>
    </lineage>
</organism>
<protein>
    <submittedName>
        <fullName evidence="2">Uncharacterized protein</fullName>
    </submittedName>
</protein>
<reference key="2">
    <citation type="submission" date="2011-08" db="EMBL/GenBank/DDBJ databases">
        <title>Genome sequence of Naumovozyma castellii.</title>
        <authorList>
            <person name="Gordon J.L."/>
            <person name="Armisen D."/>
            <person name="Proux-Wera E."/>
            <person name="OhEigeartaigh S.S."/>
            <person name="Byrne K.P."/>
            <person name="Wolfe K.H."/>
        </authorList>
    </citation>
    <scope>NUCLEOTIDE SEQUENCE</scope>
    <source>
        <strain>Type strain:CBS 4309</strain>
    </source>
</reference>
<reference evidence="2 3" key="1">
    <citation type="journal article" date="2011" name="Proc. Natl. Acad. Sci. U.S.A.">
        <title>Evolutionary erosion of yeast sex chromosomes by mating-type switching accidents.</title>
        <authorList>
            <person name="Gordon J.L."/>
            <person name="Armisen D."/>
            <person name="Proux-Wera E."/>
            <person name="Oheigeartaigh S.S."/>
            <person name="Byrne K.P."/>
            <person name="Wolfe K.H."/>
        </authorList>
    </citation>
    <scope>NUCLEOTIDE SEQUENCE [LARGE SCALE GENOMIC DNA]</scope>
    <source>
        <strain evidence="3">ATCC 76901 / BCRC 22586 / CBS 4309 / NBRC 1992 / NRRL Y-12630</strain>
    </source>
</reference>
<keyword evidence="3" id="KW-1185">Reference proteome</keyword>
<dbReference type="eggNOG" id="ENOG502S3S2">
    <property type="taxonomic scope" value="Eukaryota"/>
</dbReference>
<dbReference type="OrthoDB" id="3063476at2759"/>
<dbReference type="AlphaFoldDB" id="G0V928"/>
<feature type="region of interest" description="Disordered" evidence="1">
    <location>
        <begin position="205"/>
        <end position="247"/>
    </location>
</feature>
<dbReference type="OMA" id="YKVTFGR"/>
<dbReference type="EMBL" id="HE576752">
    <property type="protein sequence ID" value="CCC67978.1"/>
    <property type="molecule type" value="Genomic_DNA"/>
</dbReference>
<accession>G0V928</accession>
<dbReference type="FunCoup" id="G0V928">
    <property type="interactions" value="44"/>
</dbReference>
<sequence length="247" mass="26956">MSATTIIRPPIMNNTTSHSHAHQHQHDTNNHYKVTFGRGGAGNIITSHSKPKPKLIKQGSQTPSIIQPVYSTGRGGAGNLKRNIDPKLTRRAQDVDDTDAESDIIIIKSNDSRAVSEATFKEGDDEEDFIDNEHILDELHQENEIQAVLSNMKSRLSALSGNANDHDVTIIPKLIPKATVNKADSNKLKRVKTLEKVSPPIVIGRGGAGNIISPKSSGNKQDKKSKSKTKSGKKEKGPWSSFLNIFS</sequence>
<name>G0V928_NAUCA</name>
<dbReference type="InterPro" id="IPR053203">
    <property type="entry name" value="Cisplatin_resist-associated"/>
</dbReference>
<dbReference type="Proteomes" id="UP000001640">
    <property type="component" value="Chromosome 1"/>
</dbReference>
<gene>
    <name evidence="2" type="primary">NCAS0A14200</name>
    <name evidence="2" type="ordered locus">NCAS_0A14200</name>
</gene>
<dbReference type="InParanoid" id="G0V928"/>
<evidence type="ECO:0000313" key="2">
    <source>
        <dbReference type="EMBL" id="CCC67978.1"/>
    </source>
</evidence>
<dbReference type="InterPro" id="IPR022024">
    <property type="entry name" value="DUF3602"/>
</dbReference>